<name>B4SG30_PELPB</name>
<dbReference type="AlphaFoldDB" id="B4SG30"/>
<dbReference type="KEGG" id="pph:Ppha_1060"/>
<comment type="subcellular location">
    <subcellularLocation>
        <location evidence="9">Cell inner membrane</location>
        <topology evidence="9">Multi-pass membrane protein</topology>
    </subcellularLocation>
    <subcellularLocation>
        <location evidence="1">Cell membrane</location>
        <topology evidence="1">Multi-pass membrane protein</topology>
    </subcellularLocation>
</comment>
<dbReference type="EC" id="2.3.1.269" evidence="9"/>
<dbReference type="Gene3D" id="3.60.110.10">
    <property type="entry name" value="Carbon-nitrogen hydrolase"/>
    <property type="match status" value="1"/>
</dbReference>
<keyword evidence="12" id="KW-1185">Reference proteome</keyword>
<dbReference type="OrthoDB" id="9804277at2"/>
<feature type="transmembrane region" description="Helical" evidence="9">
    <location>
        <begin position="116"/>
        <end position="135"/>
    </location>
</feature>
<dbReference type="PANTHER" id="PTHR38686">
    <property type="entry name" value="APOLIPOPROTEIN N-ACYLTRANSFERASE"/>
    <property type="match status" value="1"/>
</dbReference>
<keyword evidence="7 9" id="KW-0472">Membrane</keyword>
<evidence type="ECO:0000259" key="10">
    <source>
        <dbReference type="PROSITE" id="PS50263"/>
    </source>
</evidence>
<feature type="transmembrane region" description="Helical" evidence="9">
    <location>
        <begin position="35"/>
        <end position="53"/>
    </location>
</feature>
<dbReference type="UniPathway" id="UPA00666"/>
<dbReference type="SUPFAM" id="SSF56317">
    <property type="entry name" value="Carbon-nitrogen hydrolase"/>
    <property type="match status" value="1"/>
</dbReference>
<dbReference type="GO" id="GO:0005886">
    <property type="term" value="C:plasma membrane"/>
    <property type="evidence" value="ECO:0007669"/>
    <property type="project" value="UniProtKB-SubCell"/>
</dbReference>
<evidence type="ECO:0000256" key="2">
    <source>
        <dbReference type="ARBA" id="ARBA00010065"/>
    </source>
</evidence>
<dbReference type="GO" id="GO:0042158">
    <property type="term" value="P:lipoprotein biosynthetic process"/>
    <property type="evidence" value="ECO:0007669"/>
    <property type="project" value="UniProtKB-UniRule"/>
</dbReference>
<evidence type="ECO:0000313" key="12">
    <source>
        <dbReference type="Proteomes" id="UP000002724"/>
    </source>
</evidence>
<dbReference type="Pfam" id="PF00795">
    <property type="entry name" value="CN_hydrolase"/>
    <property type="match status" value="1"/>
</dbReference>
<keyword evidence="4 9" id="KW-0808">Transferase</keyword>
<reference evidence="11 12" key="1">
    <citation type="submission" date="2008-06" db="EMBL/GenBank/DDBJ databases">
        <title>Complete sequence of Pelodictyon phaeoclathratiforme BU-1.</title>
        <authorList>
            <consortium name="US DOE Joint Genome Institute"/>
            <person name="Lucas S."/>
            <person name="Copeland A."/>
            <person name="Lapidus A."/>
            <person name="Glavina del Rio T."/>
            <person name="Dalin E."/>
            <person name="Tice H."/>
            <person name="Bruce D."/>
            <person name="Goodwin L."/>
            <person name="Pitluck S."/>
            <person name="Schmutz J."/>
            <person name="Larimer F."/>
            <person name="Land M."/>
            <person name="Hauser L."/>
            <person name="Kyrpides N."/>
            <person name="Mikhailova N."/>
            <person name="Liu Z."/>
            <person name="Li T."/>
            <person name="Zhao F."/>
            <person name="Overmann J."/>
            <person name="Bryant D.A."/>
            <person name="Richardson P."/>
        </authorList>
    </citation>
    <scope>NUCLEOTIDE SEQUENCE [LARGE SCALE GENOMIC DNA]</scope>
    <source>
        <strain evidence="12">DSM 5477 / BU-1</strain>
    </source>
</reference>
<dbReference type="GO" id="GO:0016410">
    <property type="term" value="F:N-acyltransferase activity"/>
    <property type="evidence" value="ECO:0007669"/>
    <property type="project" value="UniProtKB-UniRule"/>
</dbReference>
<dbReference type="InterPro" id="IPR003010">
    <property type="entry name" value="C-N_Hydrolase"/>
</dbReference>
<keyword evidence="5 9" id="KW-0812">Transmembrane</keyword>
<evidence type="ECO:0000256" key="1">
    <source>
        <dbReference type="ARBA" id="ARBA00004651"/>
    </source>
</evidence>
<dbReference type="RefSeq" id="WP_012507835.1">
    <property type="nucleotide sequence ID" value="NC_011060.1"/>
</dbReference>
<dbReference type="PANTHER" id="PTHR38686:SF1">
    <property type="entry name" value="APOLIPOPROTEIN N-ACYLTRANSFERASE"/>
    <property type="match status" value="1"/>
</dbReference>
<feature type="domain" description="CN hydrolase" evidence="10">
    <location>
        <begin position="230"/>
        <end position="486"/>
    </location>
</feature>
<evidence type="ECO:0000256" key="8">
    <source>
        <dbReference type="ARBA" id="ARBA00023315"/>
    </source>
</evidence>
<dbReference type="Pfam" id="PF20154">
    <property type="entry name" value="LNT_N"/>
    <property type="match status" value="1"/>
</dbReference>
<dbReference type="NCBIfam" id="TIGR00546">
    <property type="entry name" value="lnt"/>
    <property type="match status" value="1"/>
</dbReference>
<accession>B4SG30</accession>
<evidence type="ECO:0000256" key="3">
    <source>
        <dbReference type="ARBA" id="ARBA00022475"/>
    </source>
</evidence>
<evidence type="ECO:0000256" key="5">
    <source>
        <dbReference type="ARBA" id="ARBA00022692"/>
    </source>
</evidence>
<feature type="transmembrane region" description="Helical" evidence="9">
    <location>
        <begin position="65"/>
        <end position="83"/>
    </location>
</feature>
<dbReference type="EMBL" id="CP001110">
    <property type="protein sequence ID" value="ACF43341.1"/>
    <property type="molecule type" value="Genomic_DNA"/>
</dbReference>
<proteinExistence type="inferred from homology"/>
<comment type="function">
    <text evidence="9">Catalyzes the phospholipid dependent N-acylation of the N-terminal cysteine of apolipoprotein, the last step in lipoprotein maturation.</text>
</comment>
<dbReference type="InterPro" id="IPR036526">
    <property type="entry name" value="C-N_Hydrolase_sf"/>
</dbReference>
<feature type="transmembrane region" description="Helical" evidence="9">
    <location>
        <begin position="89"/>
        <end position="109"/>
    </location>
</feature>
<dbReference type="InterPro" id="IPR004563">
    <property type="entry name" value="Apolipo_AcylTrfase"/>
</dbReference>
<dbReference type="HAMAP" id="MF_01148">
    <property type="entry name" value="Lnt"/>
    <property type="match status" value="1"/>
</dbReference>
<comment type="similarity">
    <text evidence="2 9">Belongs to the CN hydrolase family. Apolipoprotein N-acyltransferase subfamily.</text>
</comment>
<organism evidence="11 12">
    <name type="scientific">Pelodictyon phaeoclathratiforme (strain DSM 5477 / BU-1)</name>
    <dbReference type="NCBI Taxonomy" id="324925"/>
    <lineage>
        <taxon>Bacteria</taxon>
        <taxon>Pseudomonadati</taxon>
        <taxon>Chlorobiota</taxon>
        <taxon>Chlorobiia</taxon>
        <taxon>Chlorobiales</taxon>
        <taxon>Chlorobiaceae</taxon>
        <taxon>Chlorobium/Pelodictyon group</taxon>
        <taxon>Pelodictyon</taxon>
    </lineage>
</organism>
<keyword evidence="8 9" id="KW-0012">Acyltransferase</keyword>
<feature type="transmembrane region" description="Helical" evidence="9">
    <location>
        <begin position="194"/>
        <end position="213"/>
    </location>
</feature>
<keyword evidence="9" id="KW-0997">Cell inner membrane</keyword>
<evidence type="ECO:0000256" key="6">
    <source>
        <dbReference type="ARBA" id="ARBA00022989"/>
    </source>
</evidence>
<dbReference type="HOGENOM" id="CLU_019563_1_2_10"/>
<dbReference type="CDD" id="cd07571">
    <property type="entry name" value="ALP_N-acyl_transferase"/>
    <property type="match status" value="1"/>
</dbReference>
<gene>
    <name evidence="9" type="primary">lnt</name>
    <name evidence="11" type="ordered locus">Ppha_1060</name>
</gene>
<comment type="pathway">
    <text evidence="9">Protein modification; lipoprotein biosynthesis (N-acyl transfer).</text>
</comment>
<keyword evidence="3 9" id="KW-1003">Cell membrane</keyword>
<evidence type="ECO:0000256" key="7">
    <source>
        <dbReference type="ARBA" id="ARBA00023136"/>
    </source>
</evidence>
<protein>
    <recommendedName>
        <fullName evidence="9">Apolipoprotein N-acyltransferase</fullName>
        <shortName evidence="9">ALP N-acyltransferase</shortName>
        <ecNumber evidence="9">2.3.1.269</ecNumber>
    </recommendedName>
</protein>
<sequence>MSLLSRNITRLSHSRYAPALLSGTLLGLSFPSYPAIHLEVVAWIALVPLLISLRSVENAGELFRRVYLSMFVFCLISLWWVSLATLPGGVLTIFAQTFFLTVPLLAFYAVKKMAGYRFALFSLPFLWIAWEWAYMQQDLSLGWLTLGNSQANLNLMIQYADLVGVWGISFWLIWFNVFTVLALSGSRRDTLRSVTMMALMVVAPLIYASVLMYREGIAAKKELRLRVTLVQPNVNPHDKWEEYNSVEIMERYYRMTGRAVRESRPELVIWPETAIPFSILDLPYAADQQLLRLALRKWDTALLTGFIDVVHKPNQPSESFNASMLLEPDPDSVPEIYRKMRLVPFAERVPYIDYFPWLGNLTFSLAGIRGWGKGREAAVMELSSSRNGKVVLANIICYESIFPSLVTEFVRKGARLLTLVTNDGWYGTSYGPYQHLAIGRLRCIENRRAMARCANTGLTVVIDKYGRTIAEVPWWQEEILTAEVPLESRLTFYTSHPDLLPKVASILSLLIFLRAFLKSRKGESVL</sequence>
<evidence type="ECO:0000256" key="9">
    <source>
        <dbReference type="HAMAP-Rule" id="MF_01148"/>
    </source>
</evidence>
<dbReference type="eggNOG" id="COG0815">
    <property type="taxonomic scope" value="Bacteria"/>
</dbReference>
<dbReference type="InterPro" id="IPR045378">
    <property type="entry name" value="LNT_N"/>
</dbReference>
<keyword evidence="6 9" id="KW-1133">Transmembrane helix</keyword>
<dbReference type="STRING" id="324925.Ppha_1060"/>
<evidence type="ECO:0000256" key="4">
    <source>
        <dbReference type="ARBA" id="ARBA00022679"/>
    </source>
</evidence>
<dbReference type="PROSITE" id="PS50263">
    <property type="entry name" value="CN_HYDROLASE"/>
    <property type="match status" value="1"/>
</dbReference>
<evidence type="ECO:0000313" key="11">
    <source>
        <dbReference type="EMBL" id="ACF43341.1"/>
    </source>
</evidence>
<dbReference type="Proteomes" id="UP000002724">
    <property type="component" value="Chromosome"/>
</dbReference>
<feature type="transmembrane region" description="Helical" evidence="9">
    <location>
        <begin position="155"/>
        <end position="182"/>
    </location>
</feature>
<keyword evidence="11" id="KW-0449">Lipoprotein</keyword>
<comment type="catalytic activity">
    <reaction evidence="9">
        <text>N-terminal S-1,2-diacyl-sn-glyceryl-L-cysteinyl-[lipoprotein] + a glycerophospholipid = N-acyl-S-1,2-diacyl-sn-glyceryl-L-cysteinyl-[lipoprotein] + a 2-acyl-sn-glycero-3-phospholipid + H(+)</text>
        <dbReference type="Rhea" id="RHEA:48228"/>
        <dbReference type="Rhea" id="RHEA-COMP:14681"/>
        <dbReference type="Rhea" id="RHEA-COMP:14684"/>
        <dbReference type="ChEBI" id="CHEBI:15378"/>
        <dbReference type="ChEBI" id="CHEBI:136912"/>
        <dbReference type="ChEBI" id="CHEBI:140656"/>
        <dbReference type="ChEBI" id="CHEBI:140657"/>
        <dbReference type="ChEBI" id="CHEBI:140660"/>
        <dbReference type="EC" id="2.3.1.269"/>
    </reaction>
</comment>